<comment type="caution">
    <text evidence="1">The sequence shown here is derived from an EMBL/GenBank/DDBJ whole genome shotgun (WGS) entry which is preliminary data.</text>
</comment>
<evidence type="ECO:0000313" key="1">
    <source>
        <dbReference type="EMBL" id="KAH7948510.1"/>
    </source>
</evidence>
<gene>
    <name evidence="1" type="ORF">HPB52_023599</name>
</gene>
<proteinExistence type="predicted"/>
<dbReference type="AlphaFoldDB" id="A0A9D4SU01"/>
<reference evidence="1" key="1">
    <citation type="journal article" date="2020" name="Cell">
        <title>Large-Scale Comparative Analyses of Tick Genomes Elucidate Their Genetic Diversity and Vector Capacities.</title>
        <authorList>
            <consortium name="Tick Genome and Microbiome Consortium (TIGMIC)"/>
            <person name="Jia N."/>
            <person name="Wang J."/>
            <person name="Shi W."/>
            <person name="Du L."/>
            <person name="Sun Y."/>
            <person name="Zhan W."/>
            <person name="Jiang J.F."/>
            <person name="Wang Q."/>
            <person name="Zhang B."/>
            <person name="Ji P."/>
            <person name="Bell-Sakyi L."/>
            <person name="Cui X.M."/>
            <person name="Yuan T.T."/>
            <person name="Jiang B.G."/>
            <person name="Yang W.F."/>
            <person name="Lam T.T."/>
            <person name="Chang Q.C."/>
            <person name="Ding S.J."/>
            <person name="Wang X.J."/>
            <person name="Zhu J.G."/>
            <person name="Ruan X.D."/>
            <person name="Zhao L."/>
            <person name="Wei J.T."/>
            <person name="Ye R.Z."/>
            <person name="Que T.C."/>
            <person name="Du C.H."/>
            <person name="Zhou Y.H."/>
            <person name="Cheng J.X."/>
            <person name="Dai P.F."/>
            <person name="Guo W.B."/>
            <person name="Han X.H."/>
            <person name="Huang E.J."/>
            <person name="Li L.F."/>
            <person name="Wei W."/>
            <person name="Gao Y.C."/>
            <person name="Liu J.Z."/>
            <person name="Shao H.Z."/>
            <person name="Wang X."/>
            <person name="Wang C.C."/>
            <person name="Yang T.C."/>
            <person name="Huo Q.B."/>
            <person name="Li W."/>
            <person name="Chen H.Y."/>
            <person name="Chen S.E."/>
            <person name="Zhou L.G."/>
            <person name="Ni X.B."/>
            <person name="Tian J.H."/>
            <person name="Sheng Y."/>
            <person name="Liu T."/>
            <person name="Pan Y.S."/>
            <person name="Xia L.Y."/>
            <person name="Li J."/>
            <person name="Zhao F."/>
            <person name="Cao W.C."/>
        </authorList>
    </citation>
    <scope>NUCLEOTIDE SEQUENCE</scope>
    <source>
        <strain evidence="1">Rsan-2018</strain>
    </source>
</reference>
<protein>
    <submittedName>
        <fullName evidence="1">Uncharacterized protein</fullName>
    </submittedName>
</protein>
<name>A0A9D4SU01_RHISA</name>
<evidence type="ECO:0000313" key="2">
    <source>
        <dbReference type="Proteomes" id="UP000821837"/>
    </source>
</evidence>
<sequence length="178" mass="19466">MTGRLIEELGLQSQEEAENMPKSVQAAELCVSALNGKDYDARFLIQGLRKQLKIRHDTYFKANCSGNVTKLFEGLLVYMSKPKPRSRTEALQADEPPVLEHGVTAPMADVLEDVCFADYVDVDSSAVVCGALTDDDITCQVRSAEPVAASDDDEEEDEAPVRPSAAEVMARLNAARLF</sequence>
<dbReference type="EMBL" id="JABSTV010001252">
    <property type="protein sequence ID" value="KAH7948510.1"/>
    <property type="molecule type" value="Genomic_DNA"/>
</dbReference>
<accession>A0A9D4SU01</accession>
<reference evidence="1" key="2">
    <citation type="submission" date="2021-09" db="EMBL/GenBank/DDBJ databases">
        <authorList>
            <person name="Jia N."/>
            <person name="Wang J."/>
            <person name="Shi W."/>
            <person name="Du L."/>
            <person name="Sun Y."/>
            <person name="Zhan W."/>
            <person name="Jiang J."/>
            <person name="Wang Q."/>
            <person name="Zhang B."/>
            <person name="Ji P."/>
            <person name="Sakyi L.B."/>
            <person name="Cui X."/>
            <person name="Yuan T."/>
            <person name="Jiang B."/>
            <person name="Yang W."/>
            <person name="Lam T.T.-Y."/>
            <person name="Chang Q."/>
            <person name="Ding S."/>
            <person name="Wang X."/>
            <person name="Zhu J."/>
            <person name="Ruan X."/>
            <person name="Zhao L."/>
            <person name="Wei J."/>
            <person name="Que T."/>
            <person name="Du C."/>
            <person name="Cheng J."/>
            <person name="Dai P."/>
            <person name="Han X."/>
            <person name="Huang E."/>
            <person name="Gao Y."/>
            <person name="Liu J."/>
            <person name="Shao H."/>
            <person name="Ye R."/>
            <person name="Li L."/>
            <person name="Wei W."/>
            <person name="Wang X."/>
            <person name="Wang C."/>
            <person name="Huo Q."/>
            <person name="Li W."/>
            <person name="Guo W."/>
            <person name="Chen H."/>
            <person name="Chen S."/>
            <person name="Zhou L."/>
            <person name="Zhou L."/>
            <person name="Ni X."/>
            <person name="Tian J."/>
            <person name="Zhou Y."/>
            <person name="Sheng Y."/>
            <person name="Liu T."/>
            <person name="Pan Y."/>
            <person name="Xia L."/>
            <person name="Li J."/>
            <person name="Zhao F."/>
            <person name="Cao W."/>
        </authorList>
    </citation>
    <scope>NUCLEOTIDE SEQUENCE</scope>
    <source>
        <strain evidence="1">Rsan-2018</strain>
        <tissue evidence="1">Larvae</tissue>
    </source>
</reference>
<dbReference type="Proteomes" id="UP000821837">
    <property type="component" value="Chromosome 6"/>
</dbReference>
<dbReference type="VEuPathDB" id="VectorBase:RSAN_037839"/>
<keyword evidence="2" id="KW-1185">Reference proteome</keyword>
<organism evidence="1 2">
    <name type="scientific">Rhipicephalus sanguineus</name>
    <name type="common">Brown dog tick</name>
    <name type="synonym">Ixodes sanguineus</name>
    <dbReference type="NCBI Taxonomy" id="34632"/>
    <lineage>
        <taxon>Eukaryota</taxon>
        <taxon>Metazoa</taxon>
        <taxon>Ecdysozoa</taxon>
        <taxon>Arthropoda</taxon>
        <taxon>Chelicerata</taxon>
        <taxon>Arachnida</taxon>
        <taxon>Acari</taxon>
        <taxon>Parasitiformes</taxon>
        <taxon>Ixodida</taxon>
        <taxon>Ixodoidea</taxon>
        <taxon>Ixodidae</taxon>
        <taxon>Rhipicephalinae</taxon>
        <taxon>Rhipicephalus</taxon>
        <taxon>Rhipicephalus</taxon>
    </lineage>
</organism>